<evidence type="ECO:0000259" key="3">
    <source>
        <dbReference type="PROSITE" id="PS50882"/>
    </source>
</evidence>
<dbReference type="GO" id="GO:0003729">
    <property type="term" value="F:mRNA binding"/>
    <property type="evidence" value="ECO:0007669"/>
    <property type="project" value="UniProtKB-UniRule"/>
</dbReference>
<comment type="caution">
    <text evidence="4">The sequence shown here is derived from an EMBL/GenBank/DDBJ whole genome shotgun (WGS) entry which is preliminary data.</text>
</comment>
<feature type="non-terminal residue" evidence="4">
    <location>
        <position position="1"/>
    </location>
</feature>
<feature type="transmembrane region" description="Helical" evidence="2">
    <location>
        <begin position="53"/>
        <end position="73"/>
    </location>
</feature>
<dbReference type="GO" id="GO:0005654">
    <property type="term" value="C:nucleoplasm"/>
    <property type="evidence" value="ECO:0007669"/>
    <property type="project" value="TreeGrafter"/>
</dbReference>
<dbReference type="Gene3D" id="3.10.590.10">
    <property type="entry name" value="ph1033 like domains"/>
    <property type="match status" value="1"/>
</dbReference>
<dbReference type="CDD" id="cd21134">
    <property type="entry name" value="YTH"/>
    <property type="match status" value="1"/>
</dbReference>
<dbReference type="GO" id="GO:0000398">
    <property type="term" value="P:mRNA splicing, via spliceosome"/>
    <property type="evidence" value="ECO:0007669"/>
    <property type="project" value="TreeGrafter"/>
</dbReference>
<dbReference type="Pfam" id="PF04146">
    <property type="entry name" value="YTH"/>
    <property type="match status" value="1"/>
</dbReference>
<feature type="domain" description="YTH" evidence="3">
    <location>
        <begin position="146"/>
        <end position="281"/>
    </location>
</feature>
<comment type="similarity">
    <text evidence="1">Belongs to the YTHDF family.</text>
</comment>
<protein>
    <recommendedName>
        <fullName evidence="1">YTH domain-containing family protein</fullName>
    </recommendedName>
</protein>
<dbReference type="PANTHER" id="PTHR12357:SF3">
    <property type="entry name" value="YTH DOMAIN-CONTAINING PROTEIN 1"/>
    <property type="match status" value="1"/>
</dbReference>
<comment type="function">
    <text evidence="1">Specifically recognizes and binds N6-methyladenosine (m6A)-containing RNAs, and regulates mRNA stability. M6A is a modification present at internal sites of mRNAs and some non-coding RNAs and plays a role in mRNA stability and processing.</text>
</comment>
<name>A0A371HJ16_MUCPR</name>
<dbReference type="PROSITE" id="PS50882">
    <property type="entry name" value="YTH"/>
    <property type="match status" value="1"/>
</dbReference>
<evidence type="ECO:0000256" key="2">
    <source>
        <dbReference type="SAM" id="Phobius"/>
    </source>
</evidence>
<dbReference type="GO" id="GO:0048024">
    <property type="term" value="P:regulation of mRNA splicing, via spliceosome"/>
    <property type="evidence" value="ECO:0007669"/>
    <property type="project" value="TreeGrafter"/>
</dbReference>
<keyword evidence="5" id="KW-1185">Reference proteome</keyword>
<dbReference type="GO" id="GO:1990247">
    <property type="term" value="F:N6-methyladenosine-containing RNA reader activity"/>
    <property type="evidence" value="ECO:0007669"/>
    <property type="project" value="UniProtKB-UniRule"/>
</dbReference>
<accession>A0A371HJ16</accession>
<evidence type="ECO:0000313" key="4">
    <source>
        <dbReference type="EMBL" id="RDY02714.1"/>
    </source>
</evidence>
<evidence type="ECO:0000313" key="5">
    <source>
        <dbReference type="Proteomes" id="UP000257109"/>
    </source>
</evidence>
<dbReference type="InterPro" id="IPR007275">
    <property type="entry name" value="YTH_domain"/>
</dbReference>
<dbReference type="OrthoDB" id="6103986at2759"/>
<dbReference type="EMBL" id="QJKJ01002474">
    <property type="protein sequence ID" value="RDY02714.1"/>
    <property type="molecule type" value="Genomic_DNA"/>
</dbReference>
<keyword evidence="2" id="KW-0812">Transmembrane</keyword>
<dbReference type="PANTHER" id="PTHR12357">
    <property type="entry name" value="YTH YT521-B HOMOLOGY DOMAIN-CONTAINING"/>
    <property type="match status" value="1"/>
</dbReference>
<feature type="non-terminal residue" evidence="4">
    <location>
        <position position="469"/>
    </location>
</feature>
<dbReference type="Proteomes" id="UP000257109">
    <property type="component" value="Unassembled WGS sequence"/>
</dbReference>
<sequence length="469" mass="52259">MCSITIPNSAYAIHISLACNRFAVRGLGGATNITEVVVKLLILPWHGQKQNDIGVAIHVICTVLLAVLFLVLVNSDMSSDSAKENASVVDSSVTEWRNDIGNSDDPESSGYKINENINPTRADKVGNSHGQIGHPTGIGVEKWHNIKYFVIKSLNHQNIRLSIEKGIWATQIMNEPILEEAFHNSGSVILIFSVNMSGSFQGYAQMMSSIGRGRDNVWSEGTGKGNPWGRSFKVKWLCLNDLPFHKTLHLKNPLNDYKPVKISRDCQELSPDIGLALCELLDGKNDTDGLLTSSSRDDFSLKGHYANTPSSMGDEDCNFPPLHLSWSMPLPYSPMFYQNQPEVNKFHSTNQRFNETMFTEILPTTSESSQVSGIKRSHFSGQIPKLQMDKDVASQFEFWGLSSGSPLASTLTEDDFLDMSYEEYLEVHSRCRKQLRISKLRLIETGATLMGGYINHLCHGYNCSSKMRT</sequence>
<keyword evidence="2" id="KW-0472">Membrane</keyword>
<gene>
    <name evidence="4" type="primary">CPSF30</name>
    <name evidence="4" type="ORF">CR513_13784</name>
</gene>
<keyword evidence="1" id="KW-0694">RNA-binding</keyword>
<keyword evidence="2" id="KW-1133">Transmembrane helix</keyword>
<reference evidence="4" key="1">
    <citation type="submission" date="2018-05" db="EMBL/GenBank/DDBJ databases">
        <title>Draft genome of Mucuna pruriens seed.</title>
        <authorList>
            <person name="Nnadi N.E."/>
            <person name="Vos R."/>
            <person name="Hasami M.H."/>
            <person name="Devisetty U.K."/>
            <person name="Aguiy J.C."/>
        </authorList>
    </citation>
    <scope>NUCLEOTIDE SEQUENCE [LARGE SCALE GENOMIC DNA]</scope>
    <source>
        <strain evidence="4">JCA_2017</strain>
    </source>
</reference>
<dbReference type="STRING" id="157652.A0A371HJ16"/>
<proteinExistence type="inferred from homology"/>
<dbReference type="AlphaFoldDB" id="A0A371HJ16"/>
<evidence type="ECO:0000256" key="1">
    <source>
        <dbReference type="RuleBase" id="RU369095"/>
    </source>
</evidence>
<dbReference type="InterPro" id="IPR045168">
    <property type="entry name" value="YTH_prot"/>
</dbReference>
<organism evidence="4 5">
    <name type="scientific">Mucuna pruriens</name>
    <name type="common">Velvet bean</name>
    <name type="synonym">Dolichos pruriens</name>
    <dbReference type="NCBI Taxonomy" id="157652"/>
    <lineage>
        <taxon>Eukaryota</taxon>
        <taxon>Viridiplantae</taxon>
        <taxon>Streptophyta</taxon>
        <taxon>Embryophyta</taxon>
        <taxon>Tracheophyta</taxon>
        <taxon>Spermatophyta</taxon>
        <taxon>Magnoliopsida</taxon>
        <taxon>eudicotyledons</taxon>
        <taxon>Gunneridae</taxon>
        <taxon>Pentapetalae</taxon>
        <taxon>rosids</taxon>
        <taxon>fabids</taxon>
        <taxon>Fabales</taxon>
        <taxon>Fabaceae</taxon>
        <taxon>Papilionoideae</taxon>
        <taxon>50 kb inversion clade</taxon>
        <taxon>NPAAA clade</taxon>
        <taxon>indigoferoid/millettioid clade</taxon>
        <taxon>Phaseoleae</taxon>
        <taxon>Mucuna</taxon>
    </lineage>
</organism>